<evidence type="ECO:0000256" key="1">
    <source>
        <dbReference type="ARBA" id="ARBA00007162"/>
    </source>
</evidence>
<dbReference type="STRING" id="1817813.A2008_13465"/>
<organism evidence="3 4">
    <name type="scientific">Candidatus Wallbacteria bacterium GWC2_49_35</name>
    <dbReference type="NCBI Taxonomy" id="1817813"/>
    <lineage>
        <taxon>Bacteria</taxon>
        <taxon>Candidatus Walliibacteriota</taxon>
    </lineage>
</organism>
<protein>
    <recommendedName>
        <fullName evidence="5">Solute-binding protein family 3/N-terminal domain-containing protein</fullName>
    </recommendedName>
</protein>
<dbReference type="Proteomes" id="UP000178735">
    <property type="component" value="Unassembled WGS sequence"/>
</dbReference>
<comment type="similarity">
    <text evidence="1">Belongs to the phosphate/phosphite/phosphonate binding protein family.</text>
</comment>
<name>A0A1F7WG59_9BACT</name>
<evidence type="ECO:0000256" key="2">
    <source>
        <dbReference type="ARBA" id="ARBA00022729"/>
    </source>
</evidence>
<keyword evidence="2" id="KW-0732">Signal</keyword>
<dbReference type="Pfam" id="PF12974">
    <property type="entry name" value="Phosphonate-bd"/>
    <property type="match status" value="2"/>
</dbReference>
<dbReference type="GO" id="GO:0043190">
    <property type="term" value="C:ATP-binding cassette (ABC) transporter complex"/>
    <property type="evidence" value="ECO:0007669"/>
    <property type="project" value="InterPro"/>
</dbReference>
<dbReference type="Gene3D" id="3.40.190.10">
    <property type="entry name" value="Periplasmic binding protein-like II"/>
    <property type="match status" value="4"/>
</dbReference>
<dbReference type="PANTHER" id="PTHR35841:SF1">
    <property type="entry name" value="PHOSPHONATES-BINDING PERIPLASMIC PROTEIN"/>
    <property type="match status" value="1"/>
</dbReference>
<dbReference type="GO" id="GO:0055085">
    <property type="term" value="P:transmembrane transport"/>
    <property type="evidence" value="ECO:0007669"/>
    <property type="project" value="InterPro"/>
</dbReference>
<comment type="caution">
    <text evidence="3">The sequence shown here is derived from an EMBL/GenBank/DDBJ whole genome shotgun (WGS) entry which is preliminary data.</text>
</comment>
<dbReference type="InterPro" id="IPR005770">
    <property type="entry name" value="PhnD"/>
</dbReference>
<sequence length="566" mass="62799">MFKFNSGMGYKNKFALLLAIALIFTFIFSAAASARELRLGAYKYLSDSDMKKLLQPFVAFLAKSLNAPVKLYITSTYSELSQRFISGELDMAIIPPYAYVKLAAKIKLKLLASMKLEGNYYYNGVIAAKKESAINSLSDFKGKKFAYVSPDSASGYLYPRILFRKSNLNPDKLFAETRFTGSHFDSVKALVSGEVDGIAVFKDSVSFAKIQGLEVSGLKIVSQTENIPHEAFVAQHNMNDAFAQKIQKALTEFKYDPKDLNSISLSNKNVFKMDGWVAGTDSLYDPVREAQKIFPESDSAFDQTADNSTVTIGFYPRSDVDSTIKSFQPLIEYLQKETGLNFKLAFSPNYLDVGNQLLEGNYKLSILTPVALVMAENKSNIQLMPLLQRTIAGKTTYSGVIICKNNPKLNTLNDLKDGVFAFTEPDSISGRLYPLGIFKKNNIHLKTFFKKTYYAGCPKSALGDVISGRADACACTEHEFETLVTDPAVKATLKVLYSTPPIPSEYWTVLGTLDEKLKNKIKDALTKLNGDKQLKDKVLGAIFYDGFSQPSSDGVNELKEILKLIM</sequence>
<evidence type="ECO:0000313" key="3">
    <source>
        <dbReference type="EMBL" id="OGM01780.1"/>
    </source>
</evidence>
<dbReference type="EMBL" id="MGFH01000225">
    <property type="protein sequence ID" value="OGM01780.1"/>
    <property type="molecule type" value="Genomic_DNA"/>
</dbReference>
<dbReference type="SUPFAM" id="SSF53850">
    <property type="entry name" value="Periplasmic binding protein-like II"/>
    <property type="match status" value="2"/>
</dbReference>
<accession>A0A1F7WG59</accession>
<evidence type="ECO:0008006" key="5">
    <source>
        <dbReference type="Google" id="ProtNLM"/>
    </source>
</evidence>
<proteinExistence type="inferred from homology"/>
<dbReference type="PANTHER" id="PTHR35841">
    <property type="entry name" value="PHOSPHONATES-BINDING PERIPLASMIC PROTEIN"/>
    <property type="match status" value="1"/>
</dbReference>
<dbReference type="AlphaFoldDB" id="A0A1F7WG59"/>
<reference evidence="3 4" key="1">
    <citation type="journal article" date="2016" name="Nat. Commun.">
        <title>Thousands of microbial genomes shed light on interconnected biogeochemical processes in an aquifer system.</title>
        <authorList>
            <person name="Anantharaman K."/>
            <person name="Brown C.T."/>
            <person name="Hug L.A."/>
            <person name="Sharon I."/>
            <person name="Castelle C.J."/>
            <person name="Probst A.J."/>
            <person name="Thomas B.C."/>
            <person name="Singh A."/>
            <person name="Wilkins M.J."/>
            <person name="Karaoz U."/>
            <person name="Brodie E.L."/>
            <person name="Williams K.H."/>
            <person name="Hubbard S.S."/>
            <person name="Banfield J.F."/>
        </authorList>
    </citation>
    <scope>NUCLEOTIDE SEQUENCE [LARGE SCALE GENOMIC DNA]</scope>
</reference>
<dbReference type="NCBIfam" id="TIGR01098">
    <property type="entry name" value="3A0109s03R"/>
    <property type="match status" value="2"/>
</dbReference>
<gene>
    <name evidence="3" type="ORF">A2008_13465</name>
</gene>
<dbReference type="CDD" id="cd01071">
    <property type="entry name" value="PBP2_PhnD_like"/>
    <property type="match status" value="1"/>
</dbReference>
<evidence type="ECO:0000313" key="4">
    <source>
        <dbReference type="Proteomes" id="UP000178735"/>
    </source>
</evidence>